<proteinExistence type="predicted"/>
<dbReference type="HOGENOM" id="CLU_134833_0_0_2"/>
<keyword evidence="1" id="KW-0812">Transmembrane</keyword>
<dbReference type="AlphaFoldDB" id="D7E854"/>
<protein>
    <submittedName>
        <fullName evidence="2">Uncharacterized protein</fullName>
    </submittedName>
</protein>
<dbReference type="OrthoDB" id="125215at2157"/>
<evidence type="ECO:0000256" key="1">
    <source>
        <dbReference type="SAM" id="Phobius"/>
    </source>
</evidence>
<dbReference type="InterPro" id="IPR056613">
    <property type="entry name" value="DUF7287"/>
</dbReference>
<name>D7E854_METEZ</name>
<dbReference type="GeneID" id="9346101"/>
<accession>D7E854</accession>
<dbReference type="Pfam" id="PF23958">
    <property type="entry name" value="DUF7287"/>
    <property type="match status" value="1"/>
</dbReference>
<sequence>MKTKNEFDDKGQLTLDYLIAITFFLFAVFFVFQYASGLFTPLQSNSNEVTLIADRTATELVENTLSDNTESTNNFVDKDKIDDFFNNTSQYHNILGLNGSYFTYRLNVTLENNTSIIRSTGDPVPSYKDIGQTKRIVIFRDEGNNLKSQILSVRIW</sequence>
<evidence type="ECO:0000313" key="2">
    <source>
        <dbReference type="EMBL" id="ADI73396.1"/>
    </source>
</evidence>
<dbReference type="Proteomes" id="UP000000391">
    <property type="component" value="Chromosome"/>
</dbReference>
<organism evidence="2 3">
    <name type="scientific">Methanohalobium evestigatum (strain ATCC BAA-1072 / DSM 3721 / NBRC 107634 / OCM 161 / Z-7303)</name>
    <dbReference type="NCBI Taxonomy" id="644295"/>
    <lineage>
        <taxon>Archaea</taxon>
        <taxon>Methanobacteriati</taxon>
        <taxon>Methanobacteriota</taxon>
        <taxon>Stenosarchaea group</taxon>
        <taxon>Methanomicrobia</taxon>
        <taxon>Methanosarcinales</taxon>
        <taxon>Methanosarcinaceae</taxon>
        <taxon>Methanohalobium</taxon>
    </lineage>
</organism>
<gene>
    <name evidence="2" type="ordered locus">Metev_0482</name>
</gene>
<dbReference type="EMBL" id="CP002069">
    <property type="protein sequence ID" value="ADI73396.1"/>
    <property type="molecule type" value="Genomic_DNA"/>
</dbReference>
<feature type="transmembrane region" description="Helical" evidence="1">
    <location>
        <begin position="17"/>
        <end position="35"/>
    </location>
</feature>
<keyword evidence="1" id="KW-1133">Transmembrane helix</keyword>
<keyword evidence="3" id="KW-1185">Reference proteome</keyword>
<dbReference type="KEGG" id="mev:Metev_0482"/>
<keyword evidence="1" id="KW-0472">Membrane</keyword>
<dbReference type="STRING" id="644295.Metev_0482"/>
<dbReference type="RefSeq" id="WP_013193964.1">
    <property type="nucleotide sequence ID" value="NC_014253.1"/>
</dbReference>
<evidence type="ECO:0000313" key="3">
    <source>
        <dbReference type="Proteomes" id="UP000000391"/>
    </source>
</evidence>
<reference evidence="2 3" key="1">
    <citation type="submission" date="2010-06" db="EMBL/GenBank/DDBJ databases">
        <title>Complete sequence chromosome of Methanohalobium evestigatum Z-7303.</title>
        <authorList>
            <consortium name="US DOE Joint Genome Institute"/>
            <person name="Lucas S."/>
            <person name="Copeland A."/>
            <person name="Lapidus A."/>
            <person name="Cheng J.-F."/>
            <person name="Bruce D."/>
            <person name="Goodwin L."/>
            <person name="Pitluck S."/>
            <person name="Saunders E."/>
            <person name="Detter J.C."/>
            <person name="Han C."/>
            <person name="Tapia R."/>
            <person name="Land M."/>
            <person name="Hauser L."/>
            <person name="Kyrpides N."/>
            <person name="Mikhailova N."/>
            <person name="Sieprawska-Lupa M."/>
            <person name="Whitman W.B."/>
            <person name="Anderson I."/>
            <person name="Woyke T."/>
        </authorList>
    </citation>
    <scope>NUCLEOTIDE SEQUENCE [LARGE SCALE GENOMIC DNA]</scope>
    <source>
        <strain evidence="3">ATCC BAA-1072 / DSM 3721 / NBRC 107634 / OCM 161 / Z-7303</strain>
    </source>
</reference>